<dbReference type="Proteomes" id="UP000001996">
    <property type="component" value="Unassembled WGS sequence"/>
</dbReference>
<reference evidence="9 10" key="1">
    <citation type="journal article" date="2009" name="Nature">
        <title>Evolution of pathogenicity and sexual reproduction in eight Candida genomes.</title>
        <authorList>
            <person name="Butler G."/>
            <person name="Rasmussen M.D."/>
            <person name="Lin M.F."/>
            <person name="Santos M.A."/>
            <person name="Sakthikumar S."/>
            <person name="Munro C.A."/>
            <person name="Rheinbay E."/>
            <person name="Grabherr M."/>
            <person name="Forche A."/>
            <person name="Reedy J.L."/>
            <person name="Agrafioti I."/>
            <person name="Arnaud M.B."/>
            <person name="Bates S."/>
            <person name="Brown A.J."/>
            <person name="Brunke S."/>
            <person name="Costanzo M.C."/>
            <person name="Fitzpatrick D.A."/>
            <person name="de Groot P.W."/>
            <person name="Harris D."/>
            <person name="Hoyer L.L."/>
            <person name="Hube B."/>
            <person name="Klis F.M."/>
            <person name="Kodira C."/>
            <person name="Lennard N."/>
            <person name="Logue M.E."/>
            <person name="Martin R."/>
            <person name="Neiman A.M."/>
            <person name="Nikolaou E."/>
            <person name="Quail M.A."/>
            <person name="Quinn J."/>
            <person name="Santos M.C."/>
            <person name="Schmitzberger F.F."/>
            <person name="Sherlock G."/>
            <person name="Shah P."/>
            <person name="Silverstein K.A."/>
            <person name="Skrzypek M.S."/>
            <person name="Soll D."/>
            <person name="Staggs R."/>
            <person name="Stansfield I."/>
            <person name="Stumpf M.P."/>
            <person name="Sudbery P.E."/>
            <person name="Srikantha T."/>
            <person name="Zeng Q."/>
            <person name="Berman J."/>
            <person name="Berriman M."/>
            <person name="Heitman J."/>
            <person name="Gow N.A."/>
            <person name="Lorenz M.C."/>
            <person name="Birren B.W."/>
            <person name="Kellis M."/>
            <person name="Cuomo C.A."/>
        </authorList>
    </citation>
    <scope>NUCLEOTIDE SEQUENCE [LARGE SCALE GENOMIC DNA]</scope>
    <source>
        <strain evidence="10">ATCC 11503 / BCRC 21390 / CBS 2605 / JCM 1781 / NBRC 1676 / NRRL YB-4239</strain>
    </source>
</reference>
<feature type="domain" description="Aminoacyl-transfer RNA synthetases class-II family profile" evidence="8">
    <location>
        <begin position="156"/>
        <end position="460"/>
    </location>
</feature>
<dbReference type="InterPro" id="IPR004365">
    <property type="entry name" value="NA-bd_OB_tRNA"/>
</dbReference>
<protein>
    <recommendedName>
        <fullName evidence="2">asparagine--tRNA ligase</fullName>
        <ecNumber evidence="2">6.1.1.22</ecNumber>
    </recommendedName>
</protein>
<dbReference type="GO" id="GO:0003676">
    <property type="term" value="F:nucleic acid binding"/>
    <property type="evidence" value="ECO:0007669"/>
    <property type="project" value="InterPro"/>
</dbReference>
<keyword evidence="7" id="KW-0030">Aminoacyl-tRNA synthetase</keyword>
<keyword evidence="10" id="KW-1185">Reference proteome</keyword>
<dbReference type="SUPFAM" id="SSF50249">
    <property type="entry name" value="Nucleic acid-binding proteins"/>
    <property type="match status" value="1"/>
</dbReference>
<dbReference type="InterPro" id="IPR045864">
    <property type="entry name" value="aa-tRNA-synth_II/BPL/LPL"/>
</dbReference>
<dbReference type="VEuPathDB" id="FungiDB:LELG_05177"/>
<dbReference type="eggNOG" id="KOG0554">
    <property type="taxonomic scope" value="Eukaryota"/>
</dbReference>
<dbReference type="InterPro" id="IPR004364">
    <property type="entry name" value="Aa-tRNA-synt_II"/>
</dbReference>
<keyword evidence="4" id="KW-0547">Nucleotide-binding</keyword>
<proteinExistence type="inferred from homology"/>
<dbReference type="AlphaFoldDB" id="A5E6D8"/>
<dbReference type="PANTHER" id="PTHR22594">
    <property type="entry name" value="ASPARTYL/LYSYL-TRNA SYNTHETASE"/>
    <property type="match status" value="1"/>
</dbReference>
<dbReference type="FunCoup" id="A5E6D8">
    <property type="interactions" value="475"/>
</dbReference>
<dbReference type="NCBIfam" id="NF003037">
    <property type="entry name" value="PRK03932.1"/>
    <property type="match status" value="1"/>
</dbReference>
<dbReference type="OrthoDB" id="43906at2759"/>
<dbReference type="OMA" id="PEMAFYD"/>
<dbReference type="Gene3D" id="3.30.930.10">
    <property type="entry name" value="Bira Bifunctional Protein, Domain 2"/>
    <property type="match status" value="1"/>
</dbReference>
<dbReference type="InterPro" id="IPR006195">
    <property type="entry name" value="aa-tRNA-synth_II"/>
</dbReference>
<dbReference type="EC" id="6.1.1.22" evidence="2"/>
<evidence type="ECO:0000256" key="1">
    <source>
        <dbReference type="ARBA" id="ARBA00008226"/>
    </source>
</evidence>
<dbReference type="HOGENOM" id="CLU_004553_2_0_1"/>
<dbReference type="InterPro" id="IPR002312">
    <property type="entry name" value="Asp/Asn-tRNA-synth_IIb"/>
</dbReference>
<evidence type="ECO:0000259" key="8">
    <source>
        <dbReference type="PROSITE" id="PS50862"/>
    </source>
</evidence>
<evidence type="ECO:0000256" key="5">
    <source>
        <dbReference type="ARBA" id="ARBA00022840"/>
    </source>
</evidence>
<dbReference type="GO" id="GO:0005739">
    <property type="term" value="C:mitochondrion"/>
    <property type="evidence" value="ECO:0007669"/>
    <property type="project" value="EnsemblFungi"/>
</dbReference>
<dbReference type="EMBL" id="CH981531">
    <property type="protein sequence ID" value="EDK46996.1"/>
    <property type="molecule type" value="Genomic_DNA"/>
</dbReference>
<dbReference type="PRINTS" id="PR01042">
    <property type="entry name" value="TRNASYNTHASP"/>
</dbReference>
<evidence type="ECO:0000256" key="4">
    <source>
        <dbReference type="ARBA" id="ARBA00022741"/>
    </source>
</evidence>
<dbReference type="STRING" id="379508.A5E6D8"/>
<dbReference type="PANTHER" id="PTHR22594:SF34">
    <property type="entry name" value="ASPARAGINE--TRNA LIGASE, MITOCHONDRIAL-RELATED"/>
    <property type="match status" value="1"/>
</dbReference>
<dbReference type="GO" id="GO:0004816">
    <property type="term" value="F:asparagine-tRNA ligase activity"/>
    <property type="evidence" value="ECO:0007669"/>
    <property type="project" value="UniProtKB-EC"/>
</dbReference>
<evidence type="ECO:0000256" key="2">
    <source>
        <dbReference type="ARBA" id="ARBA00012816"/>
    </source>
</evidence>
<dbReference type="PROSITE" id="PS50862">
    <property type="entry name" value="AA_TRNA_LIGASE_II"/>
    <property type="match status" value="1"/>
</dbReference>
<dbReference type="Gene3D" id="2.40.50.140">
    <property type="entry name" value="Nucleic acid-binding proteins"/>
    <property type="match status" value="1"/>
</dbReference>
<dbReference type="Pfam" id="PF00152">
    <property type="entry name" value="tRNA-synt_2"/>
    <property type="match status" value="1"/>
</dbReference>
<dbReference type="NCBIfam" id="TIGR00457">
    <property type="entry name" value="asnS"/>
    <property type="match status" value="1"/>
</dbReference>
<keyword evidence="6" id="KW-0648">Protein biosynthesis</keyword>
<dbReference type="KEGG" id="lel:PVL30_005310"/>
<dbReference type="GO" id="GO:0005524">
    <property type="term" value="F:ATP binding"/>
    <property type="evidence" value="ECO:0007669"/>
    <property type="project" value="UniProtKB-KW"/>
</dbReference>
<accession>A5E6D8</accession>
<organism evidence="9 10">
    <name type="scientific">Lodderomyces elongisporus (strain ATCC 11503 / CBS 2605 / JCM 1781 / NBRC 1676 / NRRL YB-4239)</name>
    <name type="common">Yeast</name>
    <name type="synonym">Saccharomyces elongisporus</name>
    <dbReference type="NCBI Taxonomy" id="379508"/>
    <lineage>
        <taxon>Eukaryota</taxon>
        <taxon>Fungi</taxon>
        <taxon>Dikarya</taxon>
        <taxon>Ascomycota</taxon>
        <taxon>Saccharomycotina</taxon>
        <taxon>Pichiomycetes</taxon>
        <taxon>Debaryomycetaceae</taxon>
        <taxon>Candida/Lodderomyces clade</taxon>
        <taxon>Lodderomyces</taxon>
    </lineage>
</organism>
<keyword evidence="5" id="KW-0067">ATP-binding</keyword>
<evidence type="ECO:0000313" key="10">
    <source>
        <dbReference type="Proteomes" id="UP000001996"/>
    </source>
</evidence>
<dbReference type="InterPro" id="IPR004522">
    <property type="entry name" value="Asn-tRNA-ligase"/>
</dbReference>
<dbReference type="CDD" id="cd00776">
    <property type="entry name" value="AsxRS_core"/>
    <property type="match status" value="1"/>
</dbReference>
<gene>
    <name evidence="9" type="ORF">LELG_05177</name>
</gene>
<comment type="similarity">
    <text evidence="1">Belongs to the class-II aminoacyl-tRNA synthetase family.</text>
</comment>
<evidence type="ECO:0000256" key="7">
    <source>
        <dbReference type="ARBA" id="ARBA00023146"/>
    </source>
</evidence>
<dbReference type="SUPFAM" id="SSF55681">
    <property type="entry name" value="Class II aaRS and biotin synthetases"/>
    <property type="match status" value="1"/>
</dbReference>
<name>A5E6D8_LODEL</name>
<keyword evidence="3" id="KW-0436">Ligase</keyword>
<dbReference type="InterPro" id="IPR012340">
    <property type="entry name" value="NA-bd_OB-fold"/>
</dbReference>
<dbReference type="CDD" id="cd04318">
    <property type="entry name" value="EcAsnRS_like_N"/>
    <property type="match status" value="1"/>
</dbReference>
<evidence type="ECO:0000256" key="6">
    <source>
        <dbReference type="ARBA" id="ARBA00022917"/>
    </source>
</evidence>
<dbReference type="InParanoid" id="A5E6D8"/>
<dbReference type="GeneID" id="5230823"/>
<evidence type="ECO:0000313" key="9">
    <source>
        <dbReference type="EMBL" id="EDK46996.1"/>
    </source>
</evidence>
<sequence length="470" mass="54123">MNITNQAKCVIKKRFVRLAHKSTLNPTIKHHLAKSEPGELIEARGFVKSVRKSKNIGFLDLADGTTSEDLKVVFQTKEQPKLRVGQTVAVNGEWAESKGKGQTRELRCNPQEPQHSYRIIGDVEEDYPLQKKSTSMQFLRTLPALKHRTSTIASFYRLRSFLETQMIDFFNINDFTKVTPPIITSSDCEGAGETFKIAESANFFEKTTYLTVSTQLHIEALAMALNRVWTLTPCFRAENSNTTRHLCEFWMLEAEISHVEDLEQLLNFTEDMIKYSTRKLIDLKKEYLRGVYLEEELVQSRWAAITKQEKWPRMTYTDAIEYLNKLRKDSEEKLEFGDSLLLEHEKYLAKDGPIFITDYPAEMKPFYMLKSAKFDPEKPTVACYDLLFPDFGELAGGSLREHNYEELVESMGKHGMDVEEMDWYTTLRKNGTIPHGGFGMGWERFVTYLSGHDNVKDVIPFPRAPGLCRA</sequence>
<evidence type="ECO:0000256" key="3">
    <source>
        <dbReference type="ARBA" id="ARBA00022598"/>
    </source>
</evidence>
<dbReference type="GO" id="GO:0070145">
    <property type="term" value="P:mitochondrial asparaginyl-tRNA aminoacylation"/>
    <property type="evidence" value="ECO:0007669"/>
    <property type="project" value="EnsemblFungi"/>
</dbReference>
<dbReference type="Pfam" id="PF01336">
    <property type="entry name" value="tRNA_anti-codon"/>
    <property type="match status" value="1"/>
</dbReference>